<evidence type="ECO:0000313" key="12">
    <source>
        <dbReference type="Proteomes" id="UP000838100"/>
    </source>
</evidence>
<dbReference type="Pfam" id="PF00441">
    <property type="entry name" value="Acyl-CoA_dh_1"/>
    <property type="match status" value="1"/>
</dbReference>
<dbReference type="Gene3D" id="1.20.140.10">
    <property type="entry name" value="Butyryl-CoA Dehydrogenase, subunit A, domain 3"/>
    <property type="match status" value="1"/>
</dbReference>
<reference evidence="11" key="1">
    <citation type="submission" date="2021-12" db="EMBL/GenBank/DDBJ databases">
        <authorList>
            <person name="Rodrigo-Torres L."/>
            <person name="Arahal R. D."/>
            <person name="Lucena T."/>
        </authorList>
    </citation>
    <scope>NUCLEOTIDE SEQUENCE</scope>
    <source>
        <strain evidence="11">CECT 8267</strain>
    </source>
</reference>
<evidence type="ECO:0000256" key="6">
    <source>
        <dbReference type="RuleBase" id="RU362125"/>
    </source>
</evidence>
<dbReference type="GO" id="GO:0016491">
    <property type="term" value="F:oxidoreductase activity"/>
    <property type="evidence" value="ECO:0007669"/>
    <property type="project" value="UniProtKB-KW"/>
</dbReference>
<protein>
    <submittedName>
        <fullName evidence="11">3-methylmercaptopropionyl-CoA dehydrogenase</fullName>
        <ecNumber evidence="11">1.3.8.-</ecNumber>
    </submittedName>
</protein>
<keyword evidence="5 6" id="KW-0560">Oxidoreductase</keyword>
<evidence type="ECO:0000313" key="11">
    <source>
        <dbReference type="EMBL" id="CAH0990556.1"/>
    </source>
</evidence>
<dbReference type="PANTHER" id="PTHR42803:SF1">
    <property type="entry name" value="BROAD-SPECIFICITY LINEAR ACYL-COA DEHYDROGENASE FADE5"/>
    <property type="match status" value="1"/>
</dbReference>
<dbReference type="Gene3D" id="1.10.540.10">
    <property type="entry name" value="Acyl-CoA dehydrogenase/oxidase, N-terminal domain"/>
    <property type="match status" value="1"/>
</dbReference>
<evidence type="ECO:0000259" key="7">
    <source>
        <dbReference type="Pfam" id="PF00441"/>
    </source>
</evidence>
<dbReference type="PANTHER" id="PTHR42803">
    <property type="entry name" value="ACYL-COA DEHYDROGENASE"/>
    <property type="match status" value="1"/>
</dbReference>
<feature type="domain" description="Acetyl-CoA dehydrogenase-like C-terminal" evidence="10">
    <location>
        <begin position="472"/>
        <end position="582"/>
    </location>
</feature>
<dbReference type="InterPro" id="IPR009100">
    <property type="entry name" value="AcylCoA_DH/oxidase_NM_dom_sf"/>
</dbReference>
<dbReference type="InterPro" id="IPR009075">
    <property type="entry name" value="AcylCo_DH/oxidase_C"/>
</dbReference>
<gene>
    <name evidence="11" type="primary">dmdC_1</name>
    <name evidence="11" type="ORF">SIN8267_00649</name>
</gene>
<evidence type="ECO:0000256" key="3">
    <source>
        <dbReference type="ARBA" id="ARBA00022630"/>
    </source>
</evidence>
<evidence type="ECO:0000259" key="8">
    <source>
        <dbReference type="Pfam" id="PF02770"/>
    </source>
</evidence>
<dbReference type="Gene3D" id="2.40.110.10">
    <property type="entry name" value="Butyryl-CoA Dehydrogenase, subunit A, domain 2"/>
    <property type="match status" value="1"/>
</dbReference>
<sequence length="592" mass="64985">MANYKAPLRDIQFVFDEILDSETHYKNLPGSEDFSLELRDAIFNEAAKFTEHTLSPLRRVGDEEGCTWSEQGVTTPTGFAAAYHQYVEGGWPGLSMPEQFGGQNLPLSIDLAVSEMVCQANHAWSMYPGLSAGCRATLVAHGTDEQRETYLHKLVSGEWTGTMCLTEPQCGSDLSFLRTKAEDNADGSYDITGTKIFISSGDHDMAENIIHIVLARLPDAPAGTKGISLFIVPKVMPNDDGSLGERNTVSCGSIEHKMGIHGNATCVLNFDGAKGYLIGEANRGLNCMFTFMNTARIGTSLQGMCHSEVALQGAMNYALDREAGRSLTGVKSPDRPADQLIVHADVRRMLQTIRAFAEGNRAFSYFLAQMSDREWRSEGDDQKTALDLLSLLTPIAKGFMTETGLEASNLGVQVYGGHGYIREWGMEQNLRDARISTLYEGTTGIQGLDLLARKVMSDGGANFGQFVAMVTEESQQMAPEFAEPLQQALAEWAELTALIGAKTQQNLDELGAASVDYLMYSGYVVLAWFWGKMGTVAKNQPNQDAFYRVKYGTAQFYFQKLLPRTAAHKATIETGAEVLMAVSDDDFRELNR</sequence>
<dbReference type="InterPro" id="IPR025878">
    <property type="entry name" value="Acyl-CoA_dh-like_C_dom"/>
</dbReference>
<dbReference type="Proteomes" id="UP000838100">
    <property type="component" value="Unassembled WGS sequence"/>
</dbReference>
<dbReference type="EC" id="1.3.8.-" evidence="11"/>
<dbReference type="EMBL" id="CAKLPX010000001">
    <property type="protein sequence ID" value="CAH0990556.1"/>
    <property type="molecule type" value="Genomic_DNA"/>
</dbReference>
<dbReference type="InterPro" id="IPR006091">
    <property type="entry name" value="Acyl-CoA_Oxase/DH_mid-dom"/>
</dbReference>
<dbReference type="InterPro" id="IPR037069">
    <property type="entry name" value="AcylCoA_DH/ox_N_sf"/>
</dbReference>
<comment type="caution">
    <text evidence="11">The sequence shown here is derived from an EMBL/GenBank/DDBJ whole genome shotgun (WGS) entry which is preliminary data.</text>
</comment>
<dbReference type="Pfam" id="PF02771">
    <property type="entry name" value="Acyl-CoA_dh_N"/>
    <property type="match status" value="1"/>
</dbReference>
<keyword evidence="12" id="KW-1185">Reference proteome</keyword>
<organism evidence="11 12">
    <name type="scientific">Sinobacterium norvegicum</name>
    <dbReference type="NCBI Taxonomy" id="1641715"/>
    <lineage>
        <taxon>Bacteria</taxon>
        <taxon>Pseudomonadati</taxon>
        <taxon>Pseudomonadota</taxon>
        <taxon>Gammaproteobacteria</taxon>
        <taxon>Cellvibrionales</taxon>
        <taxon>Spongiibacteraceae</taxon>
        <taxon>Sinobacterium</taxon>
    </lineage>
</organism>
<name>A0ABN8EEA1_9GAMM</name>
<comment type="similarity">
    <text evidence="2 6">Belongs to the acyl-CoA dehydrogenase family.</text>
</comment>
<dbReference type="Pfam" id="PF02770">
    <property type="entry name" value="Acyl-CoA_dh_M"/>
    <property type="match status" value="1"/>
</dbReference>
<feature type="domain" description="Acyl-CoA dehydrogenase/oxidase C-terminal" evidence="7">
    <location>
        <begin position="282"/>
        <end position="451"/>
    </location>
</feature>
<dbReference type="InterPro" id="IPR046373">
    <property type="entry name" value="Acyl-CoA_Oxase/DH_mid-dom_sf"/>
</dbReference>
<evidence type="ECO:0000256" key="1">
    <source>
        <dbReference type="ARBA" id="ARBA00001974"/>
    </source>
</evidence>
<feature type="domain" description="Acyl-CoA oxidase/dehydrogenase middle" evidence="8">
    <location>
        <begin position="163"/>
        <end position="271"/>
    </location>
</feature>
<accession>A0ABN8EEA1</accession>
<dbReference type="Pfam" id="PF12806">
    <property type="entry name" value="Acyl-CoA_dh_C"/>
    <property type="match status" value="1"/>
</dbReference>
<proteinExistence type="inferred from homology"/>
<evidence type="ECO:0000256" key="4">
    <source>
        <dbReference type="ARBA" id="ARBA00022827"/>
    </source>
</evidence>
<dbReference type="InterPro" id="IPR036250">
    <property type="entry name" value="AcylCo_DH-like_C"/>
</dbReference>
<dbReference type="SUPFAM" id="SSF47203">
    <property type="entry name" value="Acyl-CoA dehydrogenase C-terminal domain-like"/>
    <property type="match status" value="1"/>
</dbReference>
<evidence type="ECO:0000256" key="2">
    <source>
        <dbReference type="ARBA" id="ARBA00009347"/>
    </source>
</evidence>
<dbReference type="InterPro" id="IPR052166">
    <property type="entry name" value="Diverse_Acyl-CoA_DH"/>
</dbReference>
<evidence type="ECO:0000259" key="9">
    <source>
        <dbReference type="Pfam" id="PF02771"/>
    </source>
</evidence>
<evidence type="ECO:0000256" key="5">
    <source>
        <dbReference type="ARBA" id="ARBA00023002"/>
    </source>
</evidence>
<comment type="cofactor">
    <cofactor evidence="1 6">
        <name>FAD</name>
        <dbReference type="ChEBI" id="CHEBI:57692"/>
    </cofactor>
</comment>
<keyword evidence="4 6" id="KW-0274">FAD</keyword>
<feature type="domain" description="Acyl-CoA dehydrogenase/oxidase N-terminal" evidence="9">
    <location>
        <begin position="44"/>
        <end position="158"/>
    </location>
</feature>
<dbReference type="InterPro" id="IPR013786">
    <property type="entry name" value="AcylCoA_DH/ox_N"/>
</dbReference>
<dbReference type="SUPFAM" id="SSF56645">
    <property type="entry name" value="Acyl-CoA dehydrogenase NM domain-like"/>
    <property type="match status" value="1"/>
</dbReference>
<dbReference type="RefSeq" id="WP_237443238.1">
    <property type="nucleotide sequence ID" value="NZ_CAKLPX010000001.1"/>
</dbReference>
<evidence type="ECO:0000259" key="10">
    <source>
        <dbReference type="Pfam" id="PF12806"/>
    </source>
</evidence>
<keyword evidence="3 6" id="KW-0285">Flavoprotein</keyword>